<reference evidence="1" key="1">
    <citation type="submission" date="2015-07" db="EMBL/GenBank/DDBJ databases">
        <title>MeaNS - Measles Nucleotide Surveillance Program.</title>
        <authorList>
            <person name="Tran T."/>
            <person name="Druce J."/>
        </authorList>
    </citation>
    <scope>NUCLEOTIDE SEQUENCE</scope>
    <source>
        <strain evidence="1">UCB-OBI-ISO-001</strain>
        <tissue evidence="1">Gonad</tissue>
    </source>
</reference>
<accession>A0A0L8GFZ8</accession>
<evidence type="ECO:0000313" key="1">
    <source>
        <dbReference type="EMBL" id="KOF75931.1"/>
    </source>
</evidence>
<protein>
    <recommendedName>
        <fullName evidence="2">Peptidase A2 domain-containing protein</fullName>
    </recommendedName>
</protein>
<evidence type="ECO:0008006" key="2">
    <source>
        <dbReference type="Google" id="ProtNLM"/>
    </source>
</evidence>
<sequence length="318" mass="37410">FQKFKQKTQLAFKSFLKGATADEKVSYILLWTGEKGLDLFNSWDMSESDCNNPDILLKKFERHLEPRSNHRIHRYEFQGLKQYPQETIDNFLSRLKNVAEKCKFKHKDERFVDQLIWGCAHKEVQKSLIGKDALKLAEAVDTARVFEAKHNRQQCRYCIKTWDETYPQTENMPVLWRKCPAYGTHCKACGKLNHWGKMCRLAKSKKYKPQFSKWSGKRRQRDIHAQHLKENTSEEEFLAVGIININEMGNNNQKKNEAYTTIEIQKKSGRKRTYIDLKLKIDTGAQSNILPVNLYKKMFPEHLIHEHKVKEGILTVYG</sequence>
<organism evidence="1">
    <name type="scientific">Octopus bimaculoides</name>
    <name type="common">California two-spotted octopus</name>
    <dbReference type="NCBI Taxonomy" id="37653"/>
    <lineage>
        <taxon>Eukaryota</taxon>
        <taxon>Metazoa</taxon>
        <taxon>Spiralia</taxon>
        <taxon>Lophotrochozoa</taxon>
        <taxon>Mollusca</taxon>
        <taxon>Cephalopoda</taxon>
        <taxon>Coleoidea</taxon>
        <taxon>Octopodiformes</taxon>
        <taxon>Octopoda</taxon>
        <taxon>Incirrata</taxon>
        <taxon>Octopodidae</taxon>
        <taxon>Octopus</taxon>
    </lineage>
</organism>
<gene>
    <name evidence="1" type="ORF">OCBIM_22034017mg</name>
</gene>
<dbReference type="STRING" id="37653.A0A0L8GFZ8"/>
<name>A0A0L8GFZ8_OCTBM</name>
<feature type="non-terminal residue" evidence="1">
    <location>
        <position position="318"/>
    </location>
</feature>
<dbReference type="EMBL" id="KQ421946">
    <property type="protein sequence ID" value="KOF75931.1"/>
    <property type="molecule type" value="Genomic_DNA"/>
</dbReference>
<dbReference type="OrthoDB" id="10068383at2759"/>
<dbReference type="AlphaFoldDB" id="A0A0L8GFZ8"/>
<proteinExistence type="predicted"/>
<dbReference type="PANTHER" id="PTHR33198:SF20">
    <property type="entry name" value="RETROTRANSPOSON GAG DOMAIN-CONTAINING PROTEIN"/>
    <property type="match status" value="1"/>
</dbReference>
<dbReference type="PANTHER" id="PTHR33198">
    <property type="entry name" value="ANK_REP_REGION DOMAIN-CONTAINING PROTEIN-RELATED"/>
    <property type="match status" value="1"/>
</dbReference>
<feature type="non-terminal residue" evidence="1">
    <location>
        <position position="1"/>
    </location>
</feature>